<feature type="chain" id="PRO_5041461947" description="ShKT domain-containing protein" evidence="1">
    <location>
        <begin position="22"/>
        <end position="155"/>
    </location>
</feature>
<dbReference type="PANTHER" id="PTHR35017:SF1">
    <property type="entry name" value="SHKT DOMAIN-CONTAINING PROTEIN"/>
    <property type="match status" value="1"/>
</dbReference>
<gene>
    <name evidence="2" type="ORF">MSPICULIGERA_LOCUS21655</name>
</gene>
<comment type="caution">
    <text evidence="2">The sequence shown here is derived from an EMBL/GenBank/DDBJ whole genome shotgun (WGS) entry which is preliminary data.</text>
</comment>
<keyword evidence="3" id="KW-1185">Reference proteome</keyword>
<feature type="non-terminal residue" evidence="2">
    <location>
        <position position="1"/>
    </location>
</feature>
<evidence type="ECO:0000313" key="3">
    <source>
        <dbReference type="Proteomes" id="UP001177023"/>
    </source>
</evidence>
<dbReference type="EMBL" id="CATQJA010002665">
    <property type="protein sequence ID" value="CAJ0583583.1"/>
    <property type="molecule type" value="Genomic_DNA"/>
</dbReference>
<evidence type="ECO:0008006" key="4">
    <source>
        <dbReference type="Google" id="ProtNLM"/>
    </source>
</evidence>
<evidence type="ECO:0000256" key="1">
    <source>
        <dbReference type="SAM" id="SignalP"/>
    </source>
</evidence>
<name>A0AA36D9F3_9BILA</name>
<reference evidence="2" key="1">
    <citation type="submission" date="2023-06" db="EMBL/GenBank/DDBJ databases">
        <authorList>
            <person name="Delattre M."/>
        </authorList>
    </citation>
    <scope>NUCLEOTIDE SEQUENCE</scope>
    <source>
        <strain evidence="2">AF72</strain>
    </source>
</reference>
<sequence>MRQATLFLTAIFAAFWNYSAATFQTGNLSATMPCCLESLGISTCARLKKRGLWFYHKCHEDADFAIIQCCHTCKTNVPELGAKLFAKSTKSIQCFDRHGPVFCNKFLQPDEMTGLSKCTGANASFGFRLCRRSCGFCEPDIYIKNRQDQQCPVIG</sequence>
<proteinExistence type="predicted"/>
<protein>
    <recommendedName>
        <fullName evidence="4">ShKT domain-containing protein</fullName>
    </recommendedName>
</protein>
<organism evidence="2 3">
    <name type="scientific">Mesorhabditis spiculigera</name>
    <dbReference type="NCBI Taxonomy" id="96644"/>
    <lineage>
        <taxon>Eukaryota</taxon>
        <taxon>Metazoa</taxon>
        <taxon>Ecdysozoa</taxon>
        <taxon>Nematoda</taxon>
        <taxon>Chromadorea</taxon>
        <taxon>Rhabditida</taxon>
        <taxon>Rhabditina</taxon>
        <taxon>Rhabditomorpha</taxon>
        <taxon>Rhabditoidea</taxon>
        <taxon>Rhabditidae</taxon>
        <taxon>Mesorhabditinae</taxon>
        <taxon>Mesorhabditis</taxon>
    </lineage>
</organism>
<dbReference type="PANTHER" id="PTHR35017">
    <property type="entry name" value="PROTEIN CBG16223-RELATED"/>
    <property type="match status" value="1"/>
</dbReference>
<evidence type="ECO:0000313" key="2">
    <source>
        <dbReference type="EMBL" id="CAJ0583583.1"/>
    </source>
</evidence>
<feature type="signal peptide" evidence="1">
    <location>
        <begin position="1"/>
        <end position="21"/>
    </location>
</feature>
<dbReference type="Proteomes" id="UP001177023">
    <property type="component" value="Unassembled WGS sequence"/>
</dbReference>
<accession>A0AA36D9F3</accession>
<dbReference type="AlphaFoldDB" id="A0AA36D9F3"/>
<keyword evidence="1" id="KW-0732">Signal</keyword>